<comment type="caution">
    <text evidence="8">The sequence shown here is derived from an EMBL/GenBank/DDBJ whole genome shotgun (WGS) entry which is preliminary data.</text>
</comment>
<keyword evidence="4" id="KW-0720">Serine protease</keyword>
<accession>A0A9X2AEF9</accession>
<gene>
    <name evidence="8" type="primary">htrA</name>
    <name evidence="8" type="ORF">MM817_01589</name>
</gene>
<keyword evidence="3 8" id="KW-0378">Hydrolase</keyword>
<evidence type="ECO:0000256" key="4">
    <source>
        <dbReference type="ARBA" id="ARBA00022825"/>
    </source>
</evidence>
<evidence type="ECO:0000259" key="7">
    <source>
        <dbReference type="Pfam" id="PF13180"/>
    </source>
</evidence>
<dbReference type="AlphaFoldDB" id="A0A9X2AEF9"/>
<keyword evidence="6" id="KW-1133">Transmembrane helix</keyword>
<dbReference type="Gene3D" id="2.30.42.10">
    <property type="match status" value="1"/>
</dbReference>
<keyword evidence="6" id="KW-0812">Transmembrane</keyword>
<evidence type="ECO:0000313" key="8">
    <source>
        <dbReference type="EMBL" id="MCI0183312.1"/>
    </source>
</evidence>
<comment type="similarity">
    <text evidence="1">Belongs to the peptidase S1C family.</text>
</comment>
<dbReference type="Pfam" id="PF13180">
    <property type="entry name" value="PDZ_2"/>
    <property type="match status" value="1"/>
</dbReference>
<evidence type="ECO:0000256" key="5">
    <source>
        <dbReference type="SAM" id="MobiDB-lite"/>
    </source>
</evidence>
<reference evidence="8" key="1">
    <citation type="submission" date="2022-03" db="EMBL/GenBank/DDBJ databases">
        <title>Draft Genome Sequence of Firmicute Strain S0AB, a Heterotrophic Iron/Sulfur-Oxidizing Extreme Acidophile.</title>
        <authorList>
            <person name="Vergara E."/>
            <person name="Pakostova E."/>
            <person name="Johnson D.B."/>
            <person name="Holmes D.S."/>
        </authorList>
    </citation>
    <scope>NUCLEOTIDE SEQUENCE</scope>
    <source>
        <strain evidence="8">S0AB</strain>
    </source>
</reference>
<feature type="compositionally biased region" description="Low complexity" evidence="5">
    <location>
        <begin position="402"/>
        <end position="412"/>
    </location>
</feature>
<feature type="region of interest" description="Disordered" evidence="5">
    <location>
        <begin position="392"/>
        <end position="431"/>
    </location>
</feature>
<keyword evidence="9" id="KW-1185">Reference proteome</keyword>
<dbReference type="InterPro" id="IPR001478">
    <property type="entry name" value="PDZ"/>
</dbReference>
<dbReference type="EC" id="3.4.21.107" evidence="8"/>
<protein>
    <submittedName>
        <fullName evidence="8">Serine protease Do-like HtrA</fullName>
        <ecNumber evidence="8">3.4.21.107</ecNumber>
    </submittedName>
</protein>
<dbReference type="PRINTS" id="PR00834">
    <property type="entry name" value="PROTEASES2C"/>
</dbReference>
<dbReference type="InterPro" id="IPR051201">
    <property type="entry name" value="Chloro_Bact_Ser_Proteases"/>
</dbReference>
<evidence type="ECO:0000256" key="2">
    <source>
        <dbReference type="ARBA" id="ARBA00022670"/>
    </source>
</evidence>
<feature type="domain" description="PDZ" evidence="7">
    <location>
        <begin position="313"/>
        <end position="394"/>
    </location>
</feature>
<dbReference type="GO" id="GO:0004252">
    <property type="term" value="F:serine-type endopeptidase activity"/>
    <property type="evidence" value="ECO:0007669"/>
    <property type="project" value="InterPro"/>
</dbReference>
<dbReference type="PANTHER" id="PTHR43343:SF3">
    <property type="entry name" value="PROTEASE DO-LIKE 8, CHLOROPLASTIC"/>
    <property type="match status" value="1"/>
</dbReference>
<dbReference type="InterPro" id="IPR043504">
    <property type="entry name" value="Peptidase_S1_PA_chymotrypsin"/>
</dbReference>
<evidence type="ECO:0000313" key="9">
    <source>
        <dbReference type="Proteomes" id="UP001139263"/>
    </source>
</evidence>
<dbReference type="PANTHER" id="PTHR43343">
    <property type="entry name" value="PEPTIDASE S12"/>
    <property type="match status" value="1"/>
</dbReference>
<dbReference type="Gene3D" id="2.40.10.10">
    <property type="entry name" value="Trypsin-like serine proteases"/>
    <property type="match status" value="2"/>
</dbReference>
<dbReference type="Pfam" id="PF13365">
    <property type="entry name" value="Trypsin_2"/>
    <property type="match status" value="1"/>
</dbReference>
<dbReference type="InterPro" id="IPR009003">
    <property type="entry name" value="Peptidase_S1_PA"/>
</dbReference>
<keyword evidence="6" id="KW-0472">Membrane</keyword>
<dbReference type="GO" id="GO:0006508">
    <property type="term" value="P:proteolysis"/>
    <property type="evidence" value="ECO:0007669"/>
    <property type="project" value="UniProtKB-KW"/>
</dbReference>
<evidence type="ECO:0000256" key="3">
    <source>
        <dbReference type="ARBA" id="ARBA00022801"/>
    </source>
</evidence>
<evidence type="ECO:0000256" key="6">
    <source>
        <dbReference type="SAM" id="Phobius"/>
    </source>
</evidence>
<dbReference type="InterPro" id="IPR036034">
    <property type="entry name" value="PDZ_sf"/>
</dbReference>
<evidence type="ECO:0000256" key="1">
    <source>
        <dbReference type="ARBA" id="ARBA00010541"/>
    </source>
</evidence>
<dbReference type="SUPFAM" id="SSF50494">
    <property type="entry name" value="Trypsin-like serine proteases"/>
    <property type="match status" value="1"/>
</dbReference>
<dbReference type="RefSeq" id="WP_241713437.1">
    <property type="nucleotide sequence ID" value="NZ_JALBUF010000004.1"/>
</dbReference>
<dbReference type="EMBL" id="JALBUF010000004">
    <property type="protein sequence ID" value="MCI0183312.1"/>
    <property type="molecule type" value="Genomic_DNA"/>
</dbReference>
<name>A0A9X2AEF9_9BACL</name>
<dbReference type="InterPro" id="IPR001940">
    <property type="entry name" value="Peptidase_S1C"/>
</dbReference>
<dbReference type="Proteomes" id="UP001139263">
    <property type="component" value="Unassembled WGS sequence"/>
</dbReference>
<keyword evidence="2 8" id="KW-0645">Protease</keyword>
<dbReference type="SUPFAM" id="SSF50156">
    <property type="entry name" value="PDZ domain-like"/>
    <property type="match status" value="1"/>
</dbReference>
<sequence>MGFYDDGQFRSAKNRGPGSSSLLRWIAVVVVSAVIGSVTTMAAVPMMIEANIIASPTAANANLENMSYHNLQPVTVQINDAVVQAVKKVRPSVVGVVNYQMMANAGSTSTSLQEEGVGSGVIFSSKGYIVTNYHVVQGATKVEVVIHKKYHVYATVVGYDPYTDLAVLKVPSSYIQPGDVAQFGNSATLQVGEPAIAIGNPAGLDFADTVTTGVISATQRTMPVIDEATGNVIGEQTELQTDAAINPGNSGGPLCNILGQVIGINNSKIVAHGFEGMGFSIPINEVRTIVDQILATGHATHAAIGVEGESLSAVPSEYQPNVPVDYGVWVVSVMSASAKASGLEHGDVIIAVDGHKVTGITSLRSILWKDFQPGQVVTVTVYRDQQKENLKIKLGELPPPSNTASSSPAPGSSSGGSSGINPLDPFGGAGN</sequence>
<proteinExistence type="inferred from homology"/>
<feature type="transmembrane region" description="Helical" evidence="6">
    <location>
        <begin position="21"/>
        <end position="48"/>
    </location>
</feature>
<organism evidence="8 9">
    <name type="scientific">Sulfoacidibacillus ferrooxidans</name>
    <dbReference type="NCBI Taxonomy" id="2005001"/>
    <lineage>
        <taxon>Bacteria</taxon>
        <taxon>Bacillati</taxon>
        <taxon>Bacillota</taxon>
        <taxon>Bacilli</taxon>
        <taxon>Bacillales</taxon>
        <taxon>Alicyclobacillaceae</taxon>
        <taxon>Sulfoacidibacillus</taxon>
    </lineage>
</organism>